<proteinExistence type="predicted"/>
<dbReference type="AlphaFoldDB" id="A0A1C5K0P8"/>
<dbReference type="Proteomes" id="UP000198215">
    <property type="component" value="Chromosome I"/>
</dbReference>
<name>A0A1C5K0P8_9ACTN</name>
<reference evidence="2" key="1">
    <citation type="submission" date="2016-06" db="EMBL/GenBank/DDBJ databases">
        <authorList>
            <person name="Varghese N."/>
            <person name="Submissions Spin"/>
        </authorList>
    </citation>
    <scope>NUCLEOTIDE SEQUENCE [LARGE SCALE GENOMIC DNA]</scope>
    <source>
        <strain evidence="2">DSM 45161</strain>
    </source>
</reference>
<evidence type="ECO:0000313" key="2">
    <source>
        <dbReference type="Proteomes" id="UP000198215"/>
    </source>
</evidence>
<protein>
    <recommendedName>
        <fullName evidence="3">Butirosin biosynthesis protein H, N-terminal</fullName>
    </recommendedName>
</protein>
<dbReference type="RefSeq" id="WP_088978943.1">
    <property type="nucleotide sequence ID" value="NZ_LT607753.1"/>
</dbReference>
<evidence type="ECO:0000313" key="1">
    <source>
        <dbReference type="EMBL" id="SCG76337.1"/>
    </source>
</evidence>
<keyword evidence="2" id="KW-1185">Reference proteome</keyword>
<sequence>MALRYLGNGPYCTANSLSIIFGDDGPGPATIEVLTGSPYGISIHGDDEHTYFTPDRWNPEFGMTRALDLLGWECDRSAGSADDAVAVLRRASRESPVLVGPVEMGLLPYIPGLGRAIGADHNVVVVGMEGDLVRAHDVQGWPFVTMPLESLLKAWQADTFAYRVEAYAVRANFRRSRRVDPHTALRRSLPTAIDLLDGPASAAAAERSARIVEAGLTNMQYKYLVEYQVQAGARRLADATVLLEEIGCRRAAAVTDRQALLIGSLQLQLVTHQTAQAAATFRELAPTYARLRRALIEDLD</sequence>
<dbReference type="EMBL" id="LT607753">
    <property type="protein sequence ID" value="SCG76337.1"/>
    <property type="molecule type" value="Genomic_DNA"/>
</dbReference>
<dbReference type="OrthoDB" id="8065844at2"/>
<evidence type="ECO:0008006" key="3">
    <source>
        <dbReference type="Google" id="ProtNLM"/>
    </source>
</evidence>
<accession>A0A1C5K0P8</accession>
<gene>
    <name evidence="1" type="ORF">GA0070614_5898</name>
</gene>
<organism evidence="1 2">
    <name type="scientific">Micromonospora coxensis</name>
    <dbReference type="NCBI Taxonomy" id="356852"/>
    <lineage>
        <taxon>Bacteria</taxon>
        <taxon>Bacillati</taxon>
        <taxon>Actinomycetota</taxon>
        <taxon>Actinomycetes</taxon>
        <taxon>Micromonosporales</taxon>
        <taxon>Micromonosporaceae</taxon>
        <taxon>Micromonospora</taxon>
    </lineage>
</organism>